<dbReference type="Proteomes" id="UP000199088">
    <property type="component" value="Unassembled WGS sequence"/>
</dbReference>
<evidence type="ECO:0000256" key="3">
    <source>
        <dbReference type="ARBA" id="ARBA00023125"/>
    </source>
</evidence>
<evidence type="ECO:0000313" key="7">
    <source>
        <dbReference type="EMBL" id="SDO08491.1"/>
    </source>
</evidence>
<dbReference type="InterPro" id="IPR036271">
    <property type="entry name" value="Tet_transcr_reg_TetR-rel_C_sf"/>
</dbReference>
<dbReference type="RefSeq" id="WP_091241667.1">
    <property type="nucleotide sequence ID" value="NZ_FNIR01000003.1"/>
</dbReference>
<dbReference type="SUPFAM" id="SSF46689">
    <property type="entry name" value="Homeodomain-like"/>
    <property type="match status" value="1"/>
</dbReference>
<dbReference type="PANTHER" id="PTHR30055">
    <property type="entry name" value="HTH-TYPE TRANSCRIPTIONAL REGULATOR RUTR"/>
    <property type="match status" value="1"/>
</dbReference>
<keyword evidence="2" id="KW-0805">Transcription regulation</keyword>
<evidence type="ECO:0000256" key="5">
    <source>
        <dbReference type="PROSITE-ProRule" id="PRU00335"/>
    </source>
</evidence>
<evidence type="ECO:0000256" key="2">
    <source>
        <dbReference type="ARBA" id="ARBA00023015"/>
    </source>
</evidence>
<dbReference type="Gene3D" id="1.10.357.10">
    <property type="entry name" value="Tetracycline Repressor, domain 2"/>
    <property type="match status" value="1"/>
</dbReference>
<reference evidence="8" key="1">
    <citation type="submission" date="2016-10" db="EMBL/GenBank/DDBJ databases">
        <authorList>
            <person name="Varghese N."/>
            <person name="Submissions S."/>
        </authorList>
    </citation>
    <scope>NUCLEOTIDE SEQUENCE [LARGE SCALE GENOMIC DNA]</scope>
    <source>
        <strain evidence="8">DSM 45843</strain>
    </source>
</reference>
<evidence type="ECO:0000256" key="1">
    <source>
        <dbReference type="ARBA" id="ARBA00022491"/>
    </source>
</evidence>
<dbReference type="Pfam" id="PF13977">
    <property type="entry name" value="TetR_C_6"/>
    <property type="match status" value="1"/>
</dbReference>
<evidence type="ECO:0000256" key="4">
    <source>
        <dbReference type="ARBA" id="ARBA00023163"/>
    </source>
</evidence>
<accession>A0A1H0GP58</accession>
<gene>
    <name evidence="7" type="ORF">SAMN05660199_01298</name>
</gene>
<dbReference type="GO" id="GO:0000976">
    <property type="term" value="F:transcription cis-regulatory region binding"/>
    <property type="evidence" value="ECO:0007669"/>
    <property type="project" value="TreeGrafter"/>
</dbReference>
<keyword evidence="1" id="KW-0678">Repressor</keyword>
<name>A0A1H0GP58_9ACTN</name>
<dbReference type="SUPFAM" id="SSF48498">
    <property type="entry name" value="Tetracyclin repressor-like, C-terminal domain"/>
    <property type="match status" value="1"/>
</dbReference>
<keyword evidence="4" id="KW-0804">Transcription</keyword>
<feature type="DNA-binding region" description="H-T-H motif" evidence="5">
    <location>
        <begin position="41"/>
        <end position="60"/>
    </location>
</feature>
<dbReference type="InterPro" id="IPR009057">
    <property type="entry name" value="Homeodomain-like_sf"/>
</dbReference>
<dbReference type="PROSITE" id="PS50977">
    <property type="entry name" value="HTH_TETR_2"/>
    <property type="match status" value="1"/>
</dbReference>
<dbReference type="GO" id="GO:0003700">
    <property type="term" value="F:DNA-binding transcription factor activity"/>
    <property type="evidence" value="ECO:0007669"/>
    <property type="project" value="TreeGrafter"/>
</dbReference>
<dbReference type="Pfam" id="PF00440">
    <property type="entry name" value="TetR_N"/>
    <property type="match status" value="1"/>
</dbReference>
<dbReference type="AlphaFoldDB" id="A0A1H0GP58"/>
<sequence>MSRATPENVPLRPRPRRDQVRGQVLAAARQVFAERGFAGATTDHVAAAAGFTKGAVYSNFRSKDDLFIALLEAESAARIQAVERALSETTDLAGALVAVGGELSRRDPLWQVLYLEFVQRALREPEVRAALVTSRRELRARITGVVERFMADHPVRAGWRAGDITVVLLALSGGLAMEALPDPSAVHDELLPQVLVDLLQPVDS</sequence>
<dbReference type="EMBL" id="FNIR01000003">
    <property type="protein sequence ID" value="SDO08491.1"/>
    <property type="molecule type" value="Genomic_DNA"/>
</dbReference>
<dbReference type="PANTHER" id="PTHR30055:SF241">
    <property type="entry name" value="TRANSCRIPTIONAL REGULATORY PROTEIN"/>
    <property type="match status" value="1"/>
</dbReference>
<feature type="domain" description="HTH tetR-type" evidence="6">
    <location>
        <begin position="18"/>
        <end position="78"/>
    </location>
</feature>
<protein>
    <submittedName>
        <fullName evidence="7">Transcriptional regulator, TetR family</fullName>
    </submittedName>
</protein>
<dbReference type="InterPro" id="IPR039538">
    <property type="entry name" value="BetI_C"/>
</dbReference>
<keyword evidence="3 5" id="KW-0238">DNA-binding</keyword>
<organism evidence="7 8">
    <name type="scientific">Klenkia soli</name>
    <dbReference type="NCBI Taxonomy" id="1052260"/>
    <lineage>
        <taxon>Bacteria</taxon>
        <taxon>Bacillati</taxon>
        <taxon>Actinomycetota</taxon>
        <taxon>Actinomycetes</taxon>
        <taxon>Geodermatophilales</taxon>
        <taxon>Geodermatophilaceae</taxon>
        <taxon>Klenkia</taxon>
    </lineage>
</organism>
<evidence type="ECO:0000259" key="6">
    <source>
        <dbReference type="PROSITE" id="PS50977"/>
    </source>
</evidence>
<dbReference type="InterPro" id="IPR050109">
    <property type="entry name" value="HTH-type_TetR-like_transc_reg"/>
</dbReference>
<dbReference type="InterPro" id="IPR001647">
    <property type="entry name" value="HTH_TetR"/>
</dbReference>
<proteinExistence type="predicted"/>
<dbReference type="OrthoDB" id="7252896at2"/>
<dbReference type="PRINTS" id="PR00455">
    <property type="entry name" value="HTHTETR"/>
</dbReference>
<evidence type="ECO:0000313" key="8">
    <source>
        <dbReference type="Proteomes" id="UP000199088"/>
    </source>
</evidence>
<keyword evidence="8" id="KW-1185">Reference proteome</keyword>